<feature type="transmembrane region" description="Helical" evidence="1">
    <location>
        <begin position="38"/>
        <end position="58"/>
    </location>
</feature>
<organism evidence="2 3">
    <name type="scientific">Sodiomyces alkalinus (strain CBS 110278 / VKM F-3762 / F11)</name>
    <name type="common">Alkaliphilic filamentous fungus</name>
    <dbReference type="NCBI Taxonomy" id="1314773"/>
    <lineage>
        <taxon>Eukaryota</taxon>
        <taxon>Fungi</taxon>
        <taxon>Dikarya</taxon>
        <taxon>Ascomycota</taxon>
        <taxon>Pezizomycotina</taxon>
        <taxon>Sordariomycetes</taxon>
        <taxon>Hypocreomycetidae</taxon>
        <taxon>Glomerellales</taxon>
        <taxon>Plectosphaerellaceae</taxon>
        <taxon>Sodiomyces</taxon>
    </lineage>
</organism>
<proteinExistence type="predicted"/>
<keyword evidence="1" id="KW-1133">Transmembrane helix</keyword>
<reference evidence="2 3" key="1">
    <citation type="journal article" date="2018" name="Mol. Ecol.">
        <title>The obligate alkalophilic soda-lake fungus Sodiomyces alkalinus has shifted to a protein diet.</title>
        <authorList>
            <person name="Grum-Grzhimaylo A.A."/>
            <person name="Falkoski D.L."/>
            <person name="van den Heuvel J."/>
            <person name="Valero-Jimenez C.A."/>
            <person name="Min B."/>
            <person name="Choi I.G."/>
            <person name="Lipzen A."/>
            <person name="Daum C.G."/>
            <person name="Aanen D.K."/>
            <person name="Tsang A."/>
            <person name="Henrissat B."/>
            <person name="Bilanenko E.N."/>
            <person name="de Vries R.P."/>
            <person name="van Kan J.A.L."/>
            <person name="Grigoriev I.V."/>
            <person name="Debets A.J.M."/>
        </authorList>
    </citation>
    <scope>NUCLEOTIDE SEQUENCE [LARGE SCALE GENOMIC DNA]</scope>
    <source>
        <strain evidence="2 3">F11</strain>
    </source>
</reference>
<accession>A0A3N2PXE5</accession>
<dbReference type="RefSeq" id="XP_028466963.1">
    <property type="nucleotide sequence ID" value="XM_028614150.1"/>
</dbReference>
<gene>
    <name evidence="2" type="ORF">SODALDRAFT_359024</name>
</gene>
<sequence length="211" mass="24093">MTGCRPEKQADTVAEASFGFVFRLYFSSAHTFRVVSTIARWPGGYFFFLGVCFSLSGFMNNRRSLCSRHDLAYLYSTTSRPWLRRSRATFFPSCNRIRVGQVDFMSRAWDAVLLSYSQLKRNATLHVVYELSEANKRRPTTPSQVLFQLPKVPPAKYLGTCTSVQASVAISSFHLQPPDQRFTTRTLIFLIREGESPLTTSSQLFEINLRC</sequence>
<keyword evidence="1" id="KW-0472">Membrane</keyword>
<keyword evidence="1" id="KW-0812">Transmembrane</keyword>
<evidence type="ECO:0000313" key="3">
    <source>
        <dbReference type="Proteomes" id="UP000272025"/>
    </source>
</evidence>
<protein>
    <submittedName>
        <fullName evidence="2">Uncharacterized protein</fullName>
    </submittedName>
</protein>
<dbReference type="AlphaFoldDB" id="A0A3N2PXE5"/>
<keyword evidence="3" id="KW-1185">Reference proteome</keyword>
<evidence type="ECO:0000313" key="2">
    <source>
        <dbReference type="EMBL" id="ROT39157.1"/>
    </source>
</evidence>
<dbReference type="EMBL" id="ML119054">
    <property type="protein sequence ID" value="ROT39157.1"/>
    <property type="molecule type" value="Genomic_DNA"/>
</dbReference>
<evidence type="ECO:0000256" key="1">
    <source>
        <dbReference type="SAM" id="Phobius"/>
    </source>
</evidence>
<dbReference type="GeneID" id="39582628"/>
<dbReference type="Proteomes" id="UP000272025">
    <property type="component" value="Unassembled WGS sequence"/>
</dbReference>
<name>A0A3N2PXE5_SODAK</name>